<evidence type="ECO:0000313" key="4">
    <source>
        <dbReference type="Proteomes" id="UP000255316"/>
    </source>
</evidence>
<reference evidence="2 4" key="2">
    <citation type="submission" date="2018-06" db="EMBL/GenBank/DDBJ databases">
        <authorList>
            <consortium name="Pathogen Informatics"/>
            <person name="Doyle S."/>
        </authorList>
    </citation>
    <scope>NUCLEOTIDE SEQUENCE [LARGE SCALE GENOMIC DNA]</scope>
    <source>
        <strain evidence="2 4">NCTC12438</strain>
    </source>
</reference>
<reference evidence="1 3" key="1">
    <citation type="submission" date="2015-11" db="EMBL/GenBank/DDBJ databases">
        <title>Genomic analysis of 38 Legionella species identifies large and diverse effector repertoires.</title>
        <authorList>
            <person name="Burstein D."/>
            <person name="Amaro F."/>
            <person name="Zusman T."/>
            <person name="Lifshitz Z."/>
            <person name="Cohen O."/>
            <person name="Gilbert J.A."/>
            <person name="Pupko T."/>
            <person name="Shuman H.A."/>
            <person name="Segal G."/>
        </authorList>
    </citation>
    <scope>NUCLEOTIDE SEQUENCE [LARGE SCALE GENOMIC DNA]</scope>
    <source>
        <strain evidence="1 3">CDC#72-OH-14</strain>
    </source>
</reference>
<evidence type="ECO:0000313" key="2">
    <source>
        <dbReference type="EMBL" id="STX35093.1"/>
    </source>
</evidence>
<keyword evidence="3" id="KW-1185">Reference proteome</keyword>
<dbReference type="Proteomes" id="UP000054854">
    <property type="component" value="Unassembled WGS sequence"/>
</dbReference>
<name>A0A378IJ86_9GAMM</name>
<evidence type="ECO:0000313" key="1">
    <source>
        <dbReference type="EMBL" id="KTC93206.1"/>
    </source>
</evidence>
<protein>
    <submittedName>
        <fullName evidence="2">Uncharacterized protein</fullName>
    </submittedName>
</protein>
<proteinExistence type="predicted"/>
<dbReference type="STRING" id="28085.Lcin_0244"/>
<dbReference type="Proteomes" id="UP000255316">
    <property type="component" value="Unassembled WGS sequence"/>
</dbReference>
<sequence>MTKPKKIVVFDIDGPINHHCGGGDNGEHCNEYNFLPGKDRKQHFPNSSDQTDFFVSNLSYLKLTLEILSKNGIQPVIGSQRIHMLDERYKPVKEAMYNGLNHFFGKNRSYLKEDIAKEIGGELVGLDSNSSKNEILEKYKNKYELKPQDVILIDDNRGYEKPAKASQYKFVFAPRRAQINSVEDNAYLYETLFMTIPAKDIYNSVEKSSASNKEKCDFKKQLLTHQLFHLSKVTKDQLELLKEKELPSNSIDMKPKDTAARQTLQVLQHLIVDNKWELGYFGGVRIRDENTGARNIIPKGMYEILKEIEKAQKGHTTWSNALTVVQNKIAASADRKDHGFFNKRGETTQAFYDKTRQMLQELRDQESKEKVPELSSPVS</sequence>
<dbReference type="AlphaFoldDB" id="A0A378IJ86"/>
<evidence type="ECO:0000313" key="3">
    <source>
        <dbReference type="Proteomes" id="UP000054854"/>
    </source>
</evidence>
<dbReference type="InterPro" id="IPR036412">
    <property type="entry name" value="HAD-like_sf"/>
</dbReference>
<dbReference type="EMBL" id="UGNX01000001">
    <property type="protein sequence ID" value="STX35093.1"/>
    <property type="molecule type" value="Genomic_DNA"/>
</dbReference>
<dbReference type="SUPFAM" id="SSF56784">
    <property type="entry name" value="HAD-like"/>
    <property type="match status" value="1"/>
</dbReference>
<gene>
    <name evidence="1" type="ORF">Lcin_0244</name>
    <name evidence="2" type="ORF">NCTC12438_01704</name>
</gene>
<dbReference type="EMBL" id="LNXX01000005">
    <property type="protein sequence ID" value="KTC93206.1"/>
    <property type="molecule type" value="Genomic_DNA"/>
</dbReference>
<accession>A0A378IJ86</accession>
<organism evidence="2 4">
    <name type="scientific">Legionella cincinnatiensis</name>
    <dbReference type="NCBI Taxonomy" id="28085"/>
    <lineage>
        <taxon>Bacteria</taxon>
        <taxon>Pseudomonadati</taxon>
        <taxon>Pseudomonadota</taxon>
        <taxon>Gammaproteobacteria</taxon>
        <taxon>Legionellales</taxon>
        <taxon>Legionellaceae</taxon>
        <taxon>Legionella</taxon>
    </lineage>
</organism>